<sequence>MVSINEFSFHESTVISFDGSSNKFTITLEDVKYQEMKVKVHLVVKHVTRLTVDDCETKTLSMPFTDGEVLSLEFEKEKLFILIEWNDFSAKTSKTHAYEIFGNELEYDINER</sequence>
<evidence type="ECO:0000313" key="2">
    <source>
        <dbReference type="Proteomes" id="UP001548189"/>
    </source>
</evidence>
<dbReference type="Proteomes" id="UP001548189">
    <property type="component" value="Unassembled WGS sequence"/>
</dbReference>
<evidence type="ECO:0000313" key="1">
    <source>
        <dbReference type="EMBL" id="MET1256554.1"/>
    </source>
</evidence>
<dbReference type="EMBL" id="JBEVCJ010000023">
    <property type="protein sequence ID" value="MET1256554.1"/>
    <property type="molecule type" value="Genomic_DNA"/>
</dbReference>
<gene>
    <name evidence="1" type="ORF">ABVT43_15545</name>
</gene>
<accession>A0ABV2BX96</accession>
<proteinExistence type="predicted"/>
<keyword evidence="2" id="KW-1185">Reference proteome</keyword>
<protein>
    <submittedName>
        <fullName evidence="1">Uncharacterized protein</fullName>
    </submittedName>
</protein>
<comment type="caution">
    <text evidence="1">The sequence shown here is derived from an EMBL/GenBank/DDBJ whole genome shotgun (WGS) entry which is preliminary data.</text>
</comment>
<reference evidence="1 2" key="1">
    <citation type="submission" date="2024-06" db="EMBL/GenBank/DDBJ databases">
        <authorList>
            <person name="Li F."/>
        </authorList>
    </citation>
    <scope>NUCLEOTIDE SEQUENCE [LARGE SCALE GENOMIC DNA]</scope>
    <source>
        <strain evidence="1 2">GXAS 311</strain>
    </source>
</reference>
<organism evidence="1 2">
    <name type="scientific">Aliikangiella maris</name>
    <dbReference type="NCBI Taxonomy" id="3162458"/>
    <lineage>
        <taxon>Bacteria</taxon>
        <taxon>Pseudomonadati</taxon>
        <taxon>Pseudomonadota</taxon>
        <taxon>Gammaproteobacteria</taxon>
        <taxon>Oceanospirillales</taxon>
        <taxon>Pleioneaceae</taxon>
        <taxon>Aliikangiella</taxon>
    </lineage>
</organism>
<name>A0ABV2BX96_9GAMM</name>